<protein>
    <submittedName>
        <fullName evidence="1">Uncharacterized protein</fullName>
    </submittedName>
</protein>
<evidence type="ECO:0000313" key="1">
    <source>
        <dbReference type="EMBL" id="AGS51557.1"/>
    </source>
</evidence>
<organism evidence="1">
    <name type="scientific">uncultured bacterium contig00004</name>
    <dbReference type="NCBI Taxonomy" id="1181496"/>
    <lineage>
        <taxon>Bacteria</taxon>
        <taxon>environmental samples</taxon>
    </lineage>
</organism>
<dbReference type="EMBL" id="JQ844164">
    <property type="protein sequence ID" value="AGS51557.1"/>
    <property type="molecule type" value="Genomic_DNA"/>
</dbReference>
<accession>A0A806JXY2</accession>
<proteinExistence type="predicted"/>
<sequence>MQPANYEKRFYTPQFSEMATVTVRRLAWALNIPMTKAVDIIFKELGIIFPSSEICPKCKDKSKCHACAFNNQTAAENTSNAA</sequence>
<name>A0A806JXY2_9BACT</name>
<reference evidence="1" key="1">
    <citation type="submission" date="2012-03" db="EMBL/GenBank/DDBJ databases">
        <title>Functional metagenomics reveals considerable lignocellulase gene clusters in the gut microbiome of a wood-feeding higher termite.</title>
        <authorList>
            <person name="Liu N."/>
        </authorList>
    </citation>
    <scope>NUCLEOTIDE SEQUENCE</scope>
</reference>
<dbReference type="AlphaFoldDB" id="A0A806JXY2"/>